<dbReference type="Proteomes" id="UP001154078">
    <property type="component" value="Chromosome 2"/>
</dbReference>
<reference evidence="4" key="1">
    <citation type="submission" date="2021-12" db="EMBL/GenBank/DDBJ databases">
        <authorList>
            <person name="King R."/>
        </authorList>
    </citation>
    <scope>NUCLEOTIDE SEQUENCE</scope>
</reference>
<protein>
    <submittedName>
        <fullName evidence="4">Uncharacterized protein</fullName>
    </submittedName>
</protein>
<feature type="region of interest" description="Disordered" evidence="1">
    <location>
        <begin position="25"/>
        <end position="44"/>
    </location>
</feature>
<dbReference type="InterPro" id="IPR033446">
    <property type="entry name" value="ZCCHC24_Znf-3CxxC"/>
</dbReference>
<dbReference type="Pfam" id="PF17180">
    <property type="entry name" value="Zn_ribbon_3CxxC_2"/>
    <property type="match status" value="1"/>
</dbReference>
<sequence>MSGNSWLNMGQQCQQCHINVLPHKQRPLKKPDGLNVSDPSKEHPQDLCQKCKQLGHFCGLRLKW</sequence>
<organism evidence="4 5">
    <name type="scientific">Brassicogethes aeneus</name>
    <name type="common">Rape pollen beetle</name>
    <name type="synonym">Meligethes aeneus</name>
    <dbReference type="NCBI Taxonomy" id="1431903"/>
    <lineage>
        <taxon>Eukaryota</taxon>
        <taxon>Metazoa</taxon>
        <taxon>Ecdysozoa</taxon>
        <taxon>Arthropoda</taxon>
        <taxon>Hexapoda</taxon>
        <taxon>Insecta</taxon>
        <taxon>Pterygota</taxon>
        <taxon>Neoptera</taxon>
        <taxon>Endopterygota</taxon>
        <taxon>Coleoptera</taxon>
        <taxon>Polyphaga</taxon>
        <taxon>Cucujiformia</taxon>
        <taxon>Nitidulidae</taxon>
        <taxon>Meligethinae</taxon>
        <taxon>Brassicogethes</taxon>
    </lineage>
</organism>
<name>A0A9P0FCT7_BRAAE</name>
<feature type="domain" description="Zinc finger" evidence="2">
    <location>
        <begin position="1"/>
        <end position="27"/>
    </location>
</feature>
<proteinExistence type="predicted"/>
<gene>
    <name evidence="4" type="ORF">MELIAE_LOCUS3621</name>
</gene>
<dbReference type="OrthoDB" id="10038672at2759"/>
<dbReference type="InterPro" id="IPR057809">
    <property type="entry name" value="ZCCHC24_C"/>
</dbReference>
<dbReference type="EMBL" id="OV121133">
    <property type="protein sequence ID" value="CAH0550906.1"/>
    <property type="molecule type" value="Genomic_DNA"/>
</dbReference>
<evidence type="ECO:0000256" key="1">
    <source>
        <dbReference type="SAM" id="MobiDB-lite"/>
    </source>
</evidence>
<evidence type="ECO:0000313" key="4">
    <source>
        <dbReference type="EMBL" id="CAH0550906.1"/>
    </source>
</evidence>
<dbReference type="Pfam" id="PF23490">
    <property type="entry name" value="ZCCHC24_C"/>
    <property type="match status" value="1"/>
</dbReference>
<evidence type="ECO:0000259" key="2">
    <source>
        <dbReference type="Pfam" id="PF17180"/>
    </source>
</evidence>
<evidence type="ECO:0000313" key="5">
    <source>
        <dbReference type="Proteomes" id="UP001154078"/>
    </source>
</evidence>
<accession>A0A9P0FCT7</accession>
<feature type="domain" description="Zinc finger" evidence="3">
    <location>
        <begin position="28"/>
        <end position="58"/>
    </location>
</feature>
<keyword evidence="5" id="KW-1185">Reference proteome</keyword>
<evidence type="ECO:0000259" key="3">
    <source>
        <dbReference type="Pfam" id="PF23490"/>
    </source>
</evidence>
<dbReference type="AlphaFoldDB" id="A0A9P0FCT7"/>